<proteinExistence type="predicted"/>
<keyword evidence="1" id="KW-0472">Membrane</keyword>
<sequence>MADDVTFARGVDDPWDEELELLGPLLLHAASGMAITTATAAILLDFFRTTVYSDSVKRRDDLFTLSRNLLWRAAFTALKRDRYLFTIACRRAGSIAAIVRAADD</sequence>
<evidence type="ECO:0000313" key="3">
    <source>
        <dbReference type="Proteomes" id="UP001596298"/>
    </source>
</evidence>
<evidence type="ECO:0000256" key="1">
    <source>
        <dbReference type="SAM" id="Phobius"/>
    </source>
</evidence>
<gene>
    <name evidence="2" type="ORF">ACFQDH_19525</name>
</gene>
<feature type="transmembrane region" description="Helical" evidence="1">
    <location>
        <begin position="25"/>
        <end position="47"/>
    </location>
</feature>
<accession>A0ABW2AKA9</accession>
<keyword evidence="3" id="KW-1185">Reference proteome</keyword>
<organism evidence="2 3">
    <name type="scientific">Flexivirga alba</name>
    <dbReference type="NCBI Taxonomy" id="702742"/>
    <lineage>
        <taxon>Bacteria</taxon>
        <taxon>Bacillati</taxon>
        <taxon>Actinomycetota</taxon>
        <taxon>Actinomycetes</taxon>
        <taxon>Micrococcales</taxon>
        <taxon>Dermacoccaceae</taxon>
        <taxon>Flexivirga</taxon>
    </lineage>
</organism>
<dbReference type="RefSeq" id="WP_382404047.1">
    <property type="nucleotide sequence ID" value="NZ_JBHSWH010000001.1"/>
</dbReference>
<reference evidence="3" key="1">
    <citation type="journal article" date="2019" name="Int. J. Syst. Evol. Microbiol.">
        <title>The Global Catalogue of Microorganisms (GCM) 10K type strain sequencing project: providing services to taxonomists for standard genome sequencing and annotation.</title>
        <authorList>
            <consortium name="The Broad Institute Genomics Platform"/>
            <consortium name="The Broad Institute Genome Sequencing Center for Infectious Disease"/>
            <person name="Wu L."/>
            <person name="Ma J."/>
        </authorList>
    </citation>
    <scope>NUCLEOTIDE SEQUENCE [LARGE SCALE GENOMIC DNA]</scope>
    <source>
        <strain evidence="3">CCUG 58127</strain>
    </source>
</reference>
<protein>
    <submittedName>
        <fullName evidence="2">Uncharacterized protein</fullName>
    </submittedName>
</protein>
<keyword evidence="1" id="KW-1133">Transmembrane helix</keyword>
<dbReference type="Proteomes" id="UP001596298">
    <property type="component" value="Unassembled WGS sequence"/>
</dbReference>
<name>A0ABW2AKA9_9MICO</name>
<comment type="caution">
    <text evidence="2">The sequence shown here is derived from an EMBL/GenBank/DDBJ whole genome shotgun (WGS) entry which is preliminary data.</text>
</comment>
<keyword evidence="1" id="KW-0812">Transmembrane</keyword>
<dbReference type="EMBL" id="JBHSWH010000001">
    <property type="protein sequence ID" value="MFC6707379.1"/>
    <property type="molecule type" value="Genomic_DNA"/>
</dbReference>
<evidence type="ECO:0000313" key="2">
    <source>
        <dbReference type="EMBL" id="MFC6707379.1"/>
    </source>
</evidence>